<evidence type="ECO:0000256" key="1">
    <source>
        <dbReference type="SAM" id="MobiDB-lite"/>
    </source>
</evidence>
<name>A0AAD4X307_9MAGN</name>
<comment type="caution">
    <text evidence="3">The sequence shown here is derived from an EMBL/GenBank/DDBJ whole genome shotgun (WGS) entry which is preliminary data.</text>
</comment>
<dbReference type="EMBL" id="JAJJMB010017985">
    <property type="protein sequence ID" value="KAI3833008.1"/>
    <property type="molecule type" value="Genomic_DNA"/>
</dbReference>
<feature type="non-terminal residue" evidence="3">
    <location>
        <position position="774"/>
    </location>
</feature>
<organism evidence="3 4">
    <name type="scientific">Papaver atlanticum</name>
    <dbReference type="NCBI Taxonomy" id="357466"/>
    <lineage>
        <taxon>Eukaryota</taxon>
        <taxon>Viridiplantae</taxon>
        <taxon>Streptophyta</taxon>
        <taxon>Embryophyta</taxon>
        <taxon>Tracheophyta</taxon>
        <taxon>Spermatophyta</taxon>
        <taxon>Magnoliopsida</taxon>
        <taxon>Ranunculales</taxon>
        <taxon>Papaveraceae</taxon>
        <taxon>Papaveroideae</taxon>
        <taxon>Papaver</taxon>
    </lineage>
</organism>
<dbReference type="PANTHER" id="PTHR48449:SF1">
    <property type="entry name" value="DUF1985 DOMAIN-CONTAINING PROTEIN"/>
    <property type="match status" value="1"/>
</dbReference>
<feature type="domain" description="DUF1985" evidence="2">
    <location>
        <begin position="217"/>
        <end position="294"/>
    </location>
</feature>
<feature type="compositionally biased region" description="Basic residues" evidence="1">
    <location>
        <begin position="658"/>
        <end position="667"/>
    </location>
</feature>
<reference evidence="3" key="1">
    <citation type="submission" date="2022-04" db="EMBL/GenBank/DDBJ databases">
        <title>A functionally conserved STORR gene fusion in Papaver species that diverged 16.8 million years ago.</title>
        <authorList>
            <person name="Catania T."/>
        </authorList>
    </citation>
    <scope>NUCLEOTIDE SEQUENCE</scope>
    <source>
        <strain evidence="3">S-188037</strain>
    </source>
</reference>
<accession>A0AAD4X307</accession>
<dbReference type="Proteomes" id="UP001202328">
    <property type="component" value="Unassembled WGS sequence"/>
</dbReference>
<evidence type="ECO:0000313" key="4">
    <source>
        <dbReference type="Proteomes" id="UP001202328"/>
    </source>
</evidence>
<protein>
    <recommendedName>
        <fullName evidence="2">DUF1985 domain-containing protein</fullName>
    </recommendedName>
</protein>
<keyword evidence="4" id="KW-1185">Reference proteome</keyword>
<dbReference type="PANTHER" id="PTHR48449">
    <property type="entry name" value="DUF1985 DOMAIN-CONTAINING PROTEIN"/>
    <property type="match status" value="1"/>
</dbReference>
<feature type="region of interest" description="Disordered" evidence="1">
    <location>
        <begin position="655"/>
        <end position="674"/>
    </location>
</feature>
<dbReference type="Pfam" id="PF09331">
    <property type="entry name" value="DUF1985"/>
    <property type="match status" value="1"/>
</dbReference>
<evidence type="ECO:0000313" key="3">
    <source>
        <dbReference type="EMBL" id="KAI3833008.1"/>
    </source>
</evidence>
<sequence>MGSGRLPKKRTKKGIMKAIKLEVSGGTPLYFEVESAVVEDRFVYPLKNRGRAFNMSNYSSLGTLIELWNVLSKDEKGLLRTTVIGHLMDIPEKKSWSTTIFCFLMSRQIKVEPERRQNGEMYFRVTDKELCFRKTDFYLISGLRFRDLRDRALDVDSQSGSQSGASKDSKLRQKYFSKNNAIVGNDLYDFLFCKTVSQDRVEKVGRETSDSKTSDASATISKKMQVRKAGYKDVEPVPCPVEDRVKVALLYVVNMFLLGTQNIHGIADDLWHLVDNLSEFNNYPWGERVYKATLFQSDSAIKSQMKKGTAGNMISKPTVKPKGMPQVLVGTKNTVEGWRPHIINVLCTEVVRHQQLCESVAARSDDLEAEGLLRKYEGHVPGNAPDGLEHEDEILEDGKTKSIEKAARDEKGNDSDLGQIRSEMDGLKIQLGHTNDQTSAMLRILIELKQDMTAIKKTIQGRPSETDVMPSDEISQDFDAYWRQMESSKLEAGIESKDDNQIDNQNIFNEGSCQYDSWCYEQHDNTSCDIGGGHKEESSRAGSYDSLSGGSEKIVDMVQNIAKQKIKQHDEAQSSSCQANENVLEGVRQKKLWKQLKSPYATYAFTTPGLTTPGMTTATIPKKRMNIAADETAPRKVRFFRDVITNVNNIGAENEVGKKRKRGKKKNNSVDVENKGEKNSGIVIDDGGAVRENFFRNFKSSRLITKRDINGVNDFMHQGDDGAKGDWLSCRDFKTLLDKDGILGMDHINIMLRLMRESNLGIRGKWTIIDTHFE</sequence>
<gene>
    <name evidence="3" type="ORF">MKW98_025892</name>
</gene>
<dbReference type="InterPro" id="IPR015410">
    <property type="entry name" value="DUF1985"/>
</dbReference>
<dbReference type="AlphaFoldDB" id="A0AAD4X307"/>
<evidence type="ECO:0000259" key="2">
    <source>
        <dbReference type="Pfam" id="PF09331"/>
    </source>
</evidence>
<proteinExistence type="predicted"/>